<dbReference type="InterPro" id="IPR005545">
    <property type="entry name" value="YCII"/>
</dbReference>
<organism evidence="2">
    <name type="scientific">metagenome</name>
    <dbReference type="NCBI Taxonomy" id="256318"/>
    <lineage>
        <taxon>unclassified sequences</taxon>
        <taxon>metagenomes</taxon>
    </lineage>
</organism>
<dbReference type="Pfam" id="PF03795">
    <property type="entry name" value="YCII"/>
    <property type="match status" value="1"/>
</dbReference>
<evidence type="ECO:0000313" key="2">
    <source>
        <dbReference type="EMBL" id="SUS03687.1"/>
    </source>
</evidence>
<reference evidence="2" key="1">
    <citation type="submission" date="2018-07" db="EMBL/GenBank/DDBJ databases">
        <authorList>
            <person name="Quirk P.G."/>
            <person name="Krulwich T.A."/>
        </authorList>
    </citation>
    <scope>NUCLEOTIDE SEQUENCE</scope>
</reference>
<dbReference type="AlphaFoldDB" id="A0A380TA58"/>
<feature type="domain" description="YCII-related" evidence="1">
    <location>
        <begin position="30"/>
        <end position="117"/>
    </location>
</feature>
<proteinExistence type="predicted"/>
<dbReference type="InterPro" id="IPR011008">
    <property type="entry name" value="Dimeric_a/b-barrel"/>
</dbReference>
<evidence type="ECO:0000259" key="1">
    <source>
        <dbReference type="Pfam" id="PF03795"/>
    </source>
</evidence>
<sequence>MPDSNHPSAQPFLLLFRGAGPEAHQHLTPSECEDMTRQWNEWFDSLAAQGKVQHGHPLGLGGRVVSGRKGEIVTDGPYAEAKEAIGGYFWLSVADLDEATAIARNCPGLSLGITVEVRPVAFCSPVLDGVQARPLKR</sequence>
<gene>
    <name evidence="2" type="ORF">DF3PB_1090007</name>
</gene>
<dbReference type="Gene3D" id="3.30.70.1060">
    <property type="entry name" value="Dimeric alpha+beta barrel"/>
    <property type="match status" value="1"/>
</dbReference>
<dbReference type="PANTHER" id="PTHR35174">
    <property type="entry name" value="BLL7171 PROTEIN-RELATED"/>
    <property type="match status" value="1"/>
</dbReference>
<dbReference type="PANTHER" id="PTHR35174:SF3">
    <property type="entry name" value="BLL7171 PROTEIN"/>
    <property type="match status" value="1"/>
</dbReference>
<name>A0A380TA58_9ZZZZ</name>
<accession>A0A380TA58</accession>
<dbReference type="SUPFAM" id="SSF54909">
    <property type="entry name" value="Dimeric alpha+beta barrel"/>
    <property type="match status" value="1"/>
</dbReference>
<protein>
    <submittedName>
        <fullName evidence="2">DGPFAETKE family protein</fullName>
    </submittedName>
</protein>
<dbReference type="EMBL" id="UIDG01000012">
    <property type="protein sequence ID" value="SUS03687.1"/>
    <property type="molecule type" value="Genomic_DNA"/>
</dbReference>